<dbReference type="GO" id="GO:0006401">
    <property type="term" value="P:RNA catabolic process"/>
    <property type="evidence" value="ECO:0007669"/>
    <property type="project" value="TreeGrafter"/>
</dbReference>
<evidence type="ECO:0000256" key="3">
    <source>
        <dbReference type="SAM" id="SignalP"/>
    </source>
</evidence>
<dbReference type="InterPro" id="IPR036430">
    <property type="entry name" value="RNase_T2-like_sf"/>
</dbReference>
<dbReference type="PANTHER" id="PTHR11240:SF22">
    <property type="entry name" value="RIBONUCLEASE T2"/>
    <property type="match status" value="1"/>
</dbReference>
<sequence length="241" mass="26846">MLRWIAALLVLAGTAGAAESTDNLLALSWQPAFCEMQRGSPRPECRALEDGKLPWTESGFTLHGLWPQPRDRAYCGVTREEERADRAGDWDRLPRIALDRETATQLIRLMPGVRSQLERHEWTKYGSCYGDAAGQLGYFRDALWLTREINAALGPLMAGRLDRPARLDEMRRALDDAFGRGAGNALELVCRRDGPDWLISEIRLHLRGEINPARPLAPLLRRDHPVPSDCESGLVDAAGPG</sequence>
<keyword evidence="5" id="KW-1185">Reference proteome</keyword>
<evidence type="ECO:0000313" key="5">
    <source>
        <dbReference type="Proteomes" id="UP000609121"/>
    </source>
</evidence>
<dbReference type="GO" id="GO:0033897">
    <property type="term" value="F:ribonuclease T2 activity"/>
    <property type="evidence" value="ECO:0007669"/>
    <property type="project" value="InterPro"/>
</dbReference>
<reference evidence="4" key="1">
    <citation type="submission" date="2020-09" db="EMBL/GenBank/DDBJ databases">
        <title>A novel bacterium of genus Mangrovicoccus, isolated from South China Sea.</title>
        <authorList>
            <person name="Huang H."/>
            <person name="Mo K."/>
            <person name="Hu Y."/>
        </authorList>
    </citation>
    <scope>NUCLEOTIDE SEQUENCE</scope>
    <source>
        <strain evidence="4">HB182678</strain>
    </source>
</reference>
<organism evidence="4 5">
    <name type="scientific">Mangrovicoccus algicola</name>
    <dbReference type="NCBI Taxonomy" id="2771008"/>
    <lineage>
        <taxon>Bacteria</taxon>
        <taxon>Pseudomonadati</taxon>
        <taxon>Pseudomonadota</taxon>
        <taxon>Alphaproteobacteria</taxon>
        <taxon>Rhodobacterales</taxon>
        <taxon>Paracoccaceae</taxon>
        <taxon>Mangrovicoccus</taxon>
    </lineage>
</organism>
<proteinExistence type="inferred from homology"/>
<dbReference type="PANTHER" id="PTHR11240">
    <property type="entry name" value="RIBONUCLEASE T2"/>
    <property type="match status" value="1"/>
</dbReference>
<dbReference type="PROSITE" id="PS00530">
    <property type="entry name" value="RNASE_T2_1"/>
    <property type="match status" value="1"/>
</dbReference>
<feature type="chain" id="PRO_5035290765" evidence="3">
    <location>
        <begin position="18"/>
        <end position="241"/>
    </location>
</feature>
<evidence type="ECO:0000313" key="4">
    <source>
        <dbReference type="EMBL" id="MBE3640076.1"/>
    </source>
</evidence>
<comment type="caution">
    <text evidence="4">The sequence shown here is derived from an EMBL/GenBank/DDBJ whole genome shotgun (WGS) entry which is preliminary data.</text>
</comment>
<dbReference type="SUPFAM" id="SSF55895">
    <property type="entry name" value="Ribonuclease Rh-like"/>
    <property type="match status" value="1"/>
</dbReference>
<dbReference type="Gene3D" id="3.90.730.10">
    <property type="entry name" value="Ribonuclease T2-like"/>
    <property type="match status" value="1"/>
</dbReference>
<dbReference type="Proteomes" id="UP000609121">
    <property type="component" value="Unassembled WGS sequence"/>
</dbReference>
<dbReference type="InterPro" id="IPR018188">
    <property type="entry name" value="RNase_T2_His_AS_1"/>
</dbReference>
<evidence type="ECO:0000256" key="2">
    <source>
        <dbReference type="RuleBase" id="RU004328"/>
    </source>
</evidence>
<keyword evidence="3" id="KW-0732">Signal</keyword>
<dbReference type="AlphaFoldDB" id="A0A8J6ZDS4"/>
<protein>
    <submittedName>
        <fullName evidence="4">Ribonuclease T</fullName>
    </submittedName>
</protein>
<dbReference type="Pfam" id="PF00445">
    <property type="entry name" value="Ribonuclease_T2"/>
    <property type="match status" value="1"/>
</dbReference>
<comment type="similarity">
    <text evidence="1 2">Belongs to the RNase T2 family.</text>
</comment>
<feature type="signal peptide" evidence="3">
    <location>
        <begin position="1"/>
        <end position="17"/>
    </location>
</feature>
<dbReference type="InterPro" id="IPR001568">
    <property type="entry name" value="RNase_T2-like"/>
</dbReference>
<dbReference type="EMBL" id="JACVXA010000071">
    <property type="protein sequence ID" value="MBE3640076.1"/>
    <property type="molecule type" value="Genomic_DNA"/>
</dbReference>
<evidence type="ECO:0000256" key="1">
    <source>
        <dbReference type="ARBA" id="ARBA00007469"/>
    </source>
</evidence>
<name>A0A8J6ZDS4_9RHOB</name>
<dbReference type="RefSeq" id="WP_193185580.1">
    <property type="nucleotide sequence ID" value="NZ_JACVXA010000071.1"/>
</dbReference>
<accession>A0A8J6ZDS4</accession>
<gene>
    <name evidence="4" type="ORF">ICN82_17870</name>
</gene>
<dbReference type="GO" id="GO:0003723">
    <property type="term" value="F:RNA binding"/>
    <property type="evidence" value="ECO:0007669"/>
    <property type="project" value="InterPro"/>
</dbReference>